<feature type="compositionally biased region" description="Basic residues" evidence="1">
    <location>
        <begin position="1"/>
        <end position="23"/>
    </location>
</feature>
<evidence type="ECO:0000313" key="2">
    <source>
        <dbReference type="EMBL" id="EKC26984.1"/>
    </source>
</evidence>
<gene>
    <name evidence="2" type="ORF">CGI_10001772</name>
</gene>
<sequence>MPRLKRRSGSIGQRKKYHSKKHPSQSVSDNCDSIFSESTTAEPHVDNNFLSLAAQHHARQ</sequence>
<evidence type="ECO:0000256" key="1">
    <source>
        <dbReference type="SAM" id="MobiDB-lite"/>
    </source>
</evidence>
<protein>
    <submittedName>
        <fullName evidence="2">Uncharacterized protein</fullName>
    </submittedName>
</protein>
<reference evidence="2" key="1">
    <citation type="journal article" date="2012" name="Nature">
        <title>The oyster genome reveals stress adaptation and complexity of shell formation.</title>
        <authorList>
            <person name="Zhang G."/>
            <person name="Fang X."/>
            <person name="Guo X."/>
            <person name="Li L."/>
            <person name="Luo R."/>
            <person name="Xu F."/>
            <person name="Yang P."/>
            <person name="Zhang L."/>
            <person name="Wang X."/>
            <person name="Qi H."/>
            <person name="Xiong Z."/>
            <person name="Que H."/>
            <person name="Xie Y."/>
            <person name="Holland P.W."/>
            <person name="Paps J."/>
            <person name="Zhu Y."/>
            <person name="Wu F."/>
            <person name="Chen Y."/>
            <person name="Wang J."/>
            <person name="Peng C."/>
            <person name="Meng J."/>
            <person name="Yang L."/>
            <person name="Liu J."/>
            <person name="Wen B."/>
            <person name="Zhang N."/>
            <person name="Huang Z."/>
            <person name="Zhu Q."/>
            <person name="Feng Y."/>
            <person name="Mount A."/>
            <person name="Hedgecock D."/>
            <person name="Xu Z."/>
            <person name="Liu Y."/>
            <person name="Domazet-Loso T."/>
            <person name="Du Y."/>
            <person name="Sun X."/>
            <person name="Zhang S."/>
            <person name="Liu B."/>
            <person name="Cheng P."/>
            <person name="Jiang X."/>
            <person name="Li J."/>
            <person name="Fan D."/>
            <person name="Wang W."/>
            <person name="Fu W."/>
            <person name="Wang T."/>
            <person name="Wang B."/>
            <person name="Zhang J."/>
            <person name="Peng Z."/>
            <person name="Li Y."/>
            <person name="Li N."/>
            <person name="Wang J."/>
            <person name="Chen M."/>
            <person name="He Y."/>
            <person name="Tan F."/>
            <person name="Song X."/>
            <person name="Zheng Q."/>
            <person name="Huang R."/>
            <person name="Yang H."/>
            <person name="Du X."/>
            <person name="Chen L."/>
            <person name="Yang M."/>
            <person name="Gaffney P.M."/>
            <person name="Wang S."/>
            <person name="Luo L."/>
            <person name="She Z."/>
            <person name="Ming Y."/>
            <person name="Huang W."/>
            <person name="Zhang S."/>
            <person name="Huang B."/>
            <person name="Zhang Y."/>
            <person name="Qu T."/>
            <person name="Ni P."/>
            <person name="Miao G."/>
            <person name="Wang J."/>
            <person name="Wang Q."/>
            <person name="Steinberg C.E."/>
            <person name="Wang H."/>
            <person name="Li N."/>
            <person name="Qian L."/>
            <person name="Zhang G."/>
            <person name="Li Y."/>
            <person name="Yang H."/>
            <person name="Liu X."/>
            <person name="Wang J."/>
            <person name="Yin Y."/>
            <person name="Wang J."/>
        </authorList>
    </citation>
    <scope>NUCLEOTIDE SEQUENCE [LARGE SCALE GENOMIC DNA]</scope>
    <source>
        <strain evidence="2">05x7-T-G4-1.051#20</strain>
    </source>
</reference>
<dbReference type="AlphaFoldDB" id="K1Q6T2"/>
<accession>K1Q6T2</accession>
<dbReference type="HOGENOM" id="CLU_2943960_0_0_1"/>
<name>K1Q6T2_MAGGI</name>
<feature type="region of interest" description="Disordered" evidence="1">
    <location>
        <begin position="1"/>
        <end position="32"/>
    </location>
</feature>
<dbReference type="EMBL" id="JH818232">
    <property type="protein sequence ID" value="EKC26984.1"/>
    <property type="molecule type" value="Genomic_DNA"/>
</dbReference>
<proteinExistence type="predicted"/>
<organism evidence="2">
    <name type="scientific">Magallana gigas</name>
    <name type="common">Pacific oyster</name>
    <name type="synonym">Crassostrea gigas</name>
    <dbReference type="NCBI Taxonomy" id="29159"/>
    <lineage>
        <taxon>Eukaryota</taxon>
        <taxon>Metazoa</taxon>
        <taxon>Spiralia</taxon>
        <taxon>Lophotrochozoa</taxon>
        <taxon>Mollusca</taxon>
        <taxon>Bivalvia</taxon>
        <taxon>Autobranchia</taxon>
        <taxon>Pteriomorphia</taxon>
        <taxon>Ostreida</taxon>
        <taxon>Ostreoidea</taxon>
        <taxon>Ostreidae</taxon>
        <taxon>Magallana</taxon>
    </lineage>
</organism>
<dbReference type="InParanoid" id="K1Q6T2"/>